<evidence type="ECO:0000313" key="4">
    <source>
        <dbReference type="Proteomes" id="UP000533017"/>
    </source>
</evidence>
<dbReference type="PANTHER" id="PTHR39683">
    <property type="entry name" value="CONSERVED PROTEIN TB16.3"/>
    <property type="match status" value="1"/>
</dbReference>
<evidence type="ECO:0000313" key="3">
    <source>
        <dbReference type="Proteomes" id="UP000199052"/>
    </source>
</evidence>
<dbReference type="EMBL" id="JACBZA010000001">
    <property type="protein sequence ID" value="NYH82616.1"/>
    <property type="molecule type" value="Genomic_DNA"/>
</dbReference>
<keyword evidence="4" id="KW-1185">Reference proteome</keyword>
<dbReference type="Proteomes" id="UP000199052">
    <property type="component" value="Unassembled WGS sequence"/>
</dbReference>
<reference evidence="2 3" key="1">
    <citation type="submission" date="2016-10" db="EMBL/GenBank/DDBJ databases">
        <authorList>
            <person name="de Groot N.N."/>
        </authorList>
    </citation>
    <scope>NUCLEOTIDE SEQUENCE [LARGE SCALE GENOMIC DNA]</scope>
    <source>
        <strain evidence="2 3">CPCC 202808</strain>
    </source>
</reference>
<dbReference type="InterPro" id="IPR019587">
    <property type="entry name" value="Polyketide_cyclase/dehydratase"/>
</dbReference>
<dbReference type="CDD" id="cd07819">
    <property type="entry name" value="SRPBCC_2"/>
    <property type="match status" value="1"/>
</dbReference>
<gene>
    <name evidence="1" type="ORF">FHR37_001467</name>
    <name evidence="2" type="ORF">SAMN05421678_110231</name>
</gene>
<accession>A0A1I2WEJ1</accession>
<dbReference type="Pfam" id="PF10604">
    <property type="entry name" value="Polyketide_cyc2"/>
    <property type="match status" value="1"/>
</dbReference>
<organism evidence="2 3">
    <name type="scientific">Actinopolymorpha cephalotaxi</name>
    <dbReference type="NCBI Taxonomy" id="504797"/>
    <lineage>
        <taxon>Bacteria</taxon>
        <taxon>Bacillati</taxon>
        <taxon>Actinomycetota</taxon>
        <taxon>Actinomycetes</taxon>
        <taxon>Propionibacteriales</taxon>
        <taxon>Actinopolymorphaceae</taxon>
        <taxon>Actinopolymorpha</taxon>
    </lineage>
</organism>
<dbReference type="SUPFAM" id="SSF55961">
    <property type="entry name" value="Bet v1-like"/>
    <property type="match status" value="1"/>
</dbReference>
<dbReference type="PANTHER" id="PTHR39683:SF4">
    <property type="entry name" value="COENZYME Q-BINDING PROTEIN COQ10 START DOMAIN-CONTAINING PROTEIN"/>
    <property type="match status" value="1"/>
</dbReference>
<dbReference type="Proteomes" id="UP000533017">
    <property type="component" value="Unassembled WGS sequence"/>
</dbReference>
<protein>
    <submittedName>
        <fullName evidence="2">Polyketide cyclase / dehydrase and lipid transport</fullName>
    </submittedName>
    <submittedName>
        <fullName evidence="1">Ribosome-associated toxin RatA of RatAB toxin-antitoxin module</fullName>
    </submittedName>
</protein>
<evidence type="ECO:0000313" key="2">
    <source>
        <dbReference type="EMBL" id="SFG99715.1"/>
    </source>
</evidence>
<sequence>MAEQTSSSVTIAAEPAQIMSVIADFESYPSWAAAVKEAEVLSVDDRTGRPERVRFVLNAGAIKDEYTLGYTWDADREVRWTLVEGKVVKAMDGAYTLRDKGRGNTEVTYRLAVDVTFPMIGLIKRKAEKVIIDTALKELKKKVEQGQGSA</sequence>
<dbReference type="OrthoDB" id="5243015at2"/>
<dbReference type="Gene3D" id="3.30.530.20">
    <property type="match status" value="1"/>
</dbReference>
<dbReference type="RefSeq" id="WP_092884985.1">
    <property type="nucleotide sequence ID" value="NZ_FOOI01000010.1"/>
</dbReference>
<name>A0A1I2WEJ1_9ACTN</name>
<reference evidence="1 4" key="2">
    <citation type="submission" date="2020-07" db="EMBL/GenBank/DDBJ databases">
        <title>Sequencing the genomes of 1000 actinobacteria strains.</title>
        <authorList>
            <person name="Klenk H.-P."/>
        </authorList>
    </citation>
    <scope>NUCLEOTIDE SEQUENCE [LARGE SCALE GENOMIC DNA]</scope>
    <source>
        <strain evidence="1 4">DSM 45117</strain>
    </source>
</reference>
<dbReference type="AlphaFoldDB" id="A0A1I2WEJ1"/>
<dbReference type="STRING" id="504797.SAMN05421678_110231"/>
<dbReference type="EMBL" id="FOOI01000010">
    <property type="protein sequence ID" value="SFG99715.1"/>
    <property type="molecule type" value="Genomic_DNA"/>
</dbReference>
<dbReference type="InterPro" id="IPR023393">
    <property type="entry name" value="START-like_dom_sf"/>
</dbReference>
<proteinExistence type="predicted"/>
<evidence type="ECO:0000313" key="1">
    <source>
        <dbReference type="EMBL" id="NYH82616.1"/>
    </source>
</evidence>